<dbReference type="PATRIC" id="fig|1544798.3.peg.3043"/>
<dbReference type="PANTHER" id="PTHR36842:SF1">
    <property type="entry name" value="PROTEIN TOLB"/>
    <property type="match status" value="1"/>
</dbReference>
<dbReference type="STRING" id="1544798.LH29_14400"/>
<accession>A0A0D8J939</accession>
<dbReference type="InterPro" id="IPR011042">
    <property type="entry name" value="6-blade_b-propeller_TolB-like"/>
</dbReference>
<dbReference type="Proteomes" id="UP000032544">
    <property type="component" value="Unassembled WGS sequence"/>
</dbReference>
<gene>
    <name evidence="3" type="ORF">LH29_14400</name>
</gene>
<name>A0A0D8J939_9BACT</name>
<evidence type="ECO:0000313" key="4">
    <source>
        <dbReference type="Proteomes" id="UP000032544"/>
    </source>
</evidence>
<reference evidence="3 4" key="1">
    <citation type="submission" date="2014-09" db="EMBL/GenBank/DDBJ databases">
        <title>Draft Genome Sequence of Draconibacterium sp. JN14CK-3.</title>
        <authorList>
            <person name="Dong C."/>
            <person name="Lai Q."/>
            <person name="Shao Z."/>
        </authorList>
    </citation>
    <scope>NUCLEOTIDE SEQUENCE [LARGE SCALE GENOMIC DNA]</scope>
    <source>
        <strain evidence="3 4">JN14CK-3</strain>
    </source>
</reference>
<dbReference type="SUPFAM" id="SSF82171">
    <property type="entry name" value="DPP6 N-terminal domain-like"/>
    <property type="match status" value="1"/>
</dbReference>
<protein>
    <submittedName>
        <fullName evidence="3">Transporter</fullName>
    </submittedName>
</protein>
<comment type="similarity">
    <text evidence="1">Belongs to the TolB family.</text>
</comment>
<dbReference type="Pfam" id="PF07676">
    <property type="entry name" value="PD40"/>
    <property type="match status" value="4"/>
</dbReference>
<sequence length="310" mass="34602">MNIKRYLLLFLLFPYMSFAQQMDNVRSTLEIYNIDTGERDTVRSEEAHFEAPNWSRDGNFLIINQQGKLYKVDLESNKKTLINTGFADRCNNDHGISFDGKWLAISHQAASEPVAGQPTKQGSRIYILPLEGGTPKAVTPNVPSYWHGWSPDGQRVAYCAERDGEYDVYTISVDGGEETRLTTTPGLDDGPEYSPDGKTIYYNSMASGKMEIWQMNVDGSNKKQLTNDKYSNWFAHPSPDGKSLVYISYHEDQGSAHPGMKAVSLRLLTLASGSVKTLCSFTGGQGTINVPSWSPDGKRFAFVTYAYINK</sequence>
<evidence type="ECO:0000313" key="3">
    <source>
        <dbReference type="EMBL" id="KJF43417.1"/>
    </source>
</evidence>
<comment type="caution">
    <text evidence="3">The sequence shown here is derived from an EMBL/GenBank/DDBJ whole genome shotgun (WGS) entry which is preliminary data.</text>
</comment>
<evidence type="ECO:0000256" key="2">
    <source>
        <dbReference type="SAM" id="SignalP"/>
    </source>
</evidence>
<dbReference type="InterPro" id="IPR011659">
    <property type="entry name" value="WD40"/>
</dbReference>
<keyword evidence="4" id="KW-1185">Reference proteome</keyword>
<proteinExistence type="inferred from homology"/>
<evidence type="ECO:0000256" key="1">
    <source>
        <dbReference type="ARBA" id="ARBA00009820"/>
    </source>
</evidence>
<dbReference type="OrthoDB" id="8432779at2"/>
<dbReference type="RefSeq" id="WP_045030729.1">
    <property type="nucleotide sequence ID" value="NZ_JRHC01000003.1"/>
</dbReference>
<dbReference type="Gene3D" id="2.120.10.30">
    <property type="entry name" value="TolB, C-terminal domain"/>
    <property type="match status" value="1"/>
</dbReference>
<dbReference type="EMBL" id="JRHC01000003">
    <property type="protein sequence ID" value="KJF43417.1"/>
    <property type="molecule type" value="Genomic_DNA"/>
</dbReference>
<organism evidence="3 4">
    <name type="scientific">Draconibacterium sediminis</name>
    <dbReference type="NCBI Taxonomy" id="1544798"/>
    <lineage>
        <taxon>Bacteria</taxon>
        <taxon>Pseudomonadati</taxon>
        <taxon>Bacteroidota</taxon>
        <taxon>Bacteroidia</taxon>
        <taxon>Marinilabiliales</taxon>
        <taxon>Prolixibacteraceae</taxon>
        <taxon>Draconibacterium</taxon>
    </lineage>
</organism>
<dbReference type="PANTHER" id="PTHR36842">
    <property type="entry name" value="PROTEIN TOLB HOMOLOG"/>
    <property type="match status" value="1"/>
</dbReference>
<dbReference type="AlphaFoldDB" id="A0A0D8J939"/>
<feature type="signal peptide" evidence="2">
    <location>
        <begin position="1"/>
        <end position="19"/>
    </location>
</feature>
<feature type="chain" id="PRO_5002331304" evidence="2">
    <location>
        <begin position="20"/>
        <end position="310"/>
    </location>
</feature>
<keyword evidence="2" id="KW-0732">Signal</keyword>